<dbReference type="PROSITE" id="PS50011">
    <property type="entry name" value="PROTEIN_KINASE_DOM"/>
    <property type="match status" value="1"/>
</dbReference>
<feature type="domain" description="AGC-kinase C-terminal" evidence="10">
    <location>
        <begin position="398"/>
        <end position="459"/>
    </location>
</feature>
<keyword evidence="1" id="KW-0723">Serine/threonine-protein kinase</keyword>
<dbReference type="InterPro" id="IPR017441">
    <property type="entry name" value="Protein_kinase_ATP_BS"/>
</dbReference>
<evidence type="ECO:0000256" key="6">
    <source>
        <dbReference type="ARBA" id="ARBA00022840"/>
    </source>
</evidence>
<evidence type="ECO:0000256" key="1">
    <source>
        <dbReference type="ARBA" id="ARBA00022527"/>
    </source>
</evidence>
<dbReference type="Pfam" id="PF00069">
    <property type="entry name" value="Pkinase"/>
    <property type="match status" value="1"/>
</dbReference>
<evidence type="ECO:0000256" key="8">
    <source>
        <dbReference type="SAM" id="MobiDB-lite"/>
    </source>
</evidence>
<keyword evidence="12" id="KW-1185">Reference proteome</keyword>
<feature type="binding site" evidence="7">
    <location>
        <position position="173"/>
    </location>
    <ligand>
        <name>ATP</name>
        <dbReference type="ChEBI" id="CHEBI:30616"/>
    </ligand>
</feature>
<evidence type="ECO:0000256" key="5">
    <source>
        <dbReference type="ARBA" id="ARBA00022777"/>
    </source>
</evidence>
<feature type="region of interest" description="Disordered" evidence="8">
    <location>
        <begin position="1"/>
        <end position="78"/>
    </location>
</feature>
<accession>A0A1Y2CZT6</accession>
<dbReference type="Proteomes" id="UP000193642">
    <property type="component" value="Unassembled WGS sequence"/>
</dbReference>
<dbReference type="GO" id="GO:0005524">
    <property type="term" value="F:ATP binding"/>
    <property type="evidence" value="ECO:0007669"/>
    <property type="project" value="UniProtKB-UniRule"/>
</dbReference>
<dbReference type="InterPro" id="IPR017892">
    <property type="entry name" value="Pkinase_C"/>
</dbReference>
<dbReference type="InterPro" id="IPR000719">
    <property type="entry name" value="Prot_kinase_dom"/>
</dbReference>
<dbReference type="SMART" id="SM00133">
    <property type="entry name" value="S_TK_X"/>
    <property type="match status" value="1"/>
</dbReference>
<dbReference type="Gene3D" id="3.30.200.20">
    <property type="entry name" value="Phosphorylase Kinase, domain 1"/>
    <property type="match status" value="1"/>
</dbReference>
<name>A0A1Y2CZT6_9FUNG</name>
<feature type="domain" description="Protein kinase" evidence="9">
    <location>
        <begin position="144"/>
        <end position="397"/>
    </location>
</feature>
<keyword evidence="4 7" id="KW-0547">Nucleotide-binding</keyword>
<feature type="compositionally biased region" description="Acidic residues" evidence="8">
    <location>
        <begin position="64"/>
        <end position="78"/>
    </location>
</feature>
<dbReference type="Pfam" id="PF00433">
    <property type="entry name" value="Pkinase_C"/>
    <property type="match status" value="1"/>
</dbReference>
<dbReference type="InterPro" id="IPR011009">
    <property type="entry name" value="Kinase-like_dom_sf"/>
</dbReference>
<dbReference type="SMART" id="SM00220">
    <property type="entry name" value="S_TKc"/>
    <property type="match status" value="1"/>
</dbReference>
<dbReference type="EMBL" id="MCGO01000004">
    <property type="protein sequence ID" value="ORY51865.1"/>
    <property type="molecule type" value="Genomic_DNA"/>
</dbReference>
<keyword evidence="5 11" id="KW-0418">Kinase</keyword>
<dbReference type="InterPro" id="IPR000961">
    <property type="entry name" value="AGC-kinase_C"/>
</dbReference>
<dbReference type="PROSITE" id="PS00107">
    <property type="entry name" value="PROTEIN_KINASE_ATP"/>
    <property type="match status" value="1"/>
</dbReference>
<dbReference type="FunFam" id="3.30.200.20:FF:000537">
    <property type="entry name" value="Non-specific serine/threonine protein kinase"/>
    <property type="match status" value="1"/>
</dbReference>
<dbReference type="GO" id="GO:0004674">
    <property type="term" value="F:protein serine/threonine kinase activity"/>
    <property type="evidence" value="ECO:0007669"/>
    <property type="project" value="UniProtKB-KW"/>
</dbReference>
<evidence type="ECO:0000256" key="4">
    <source>
        <dbReference type="ARBA" id="ARBA00022741"/>
    </source>
</evidence>
<feature type="compositionally biased region" description="Low complexity" evidence="8">
    <location>
        <begin position="20"/>
        <end position="45"/>
    </location>
</feature>
<dbReference type="PANTHER" id="PTHR24351">
    <property type="entry name" value="RIBOSOMAL PROTEIN S6 KINASE"/>
    <property type="match status" value="1"/>
</dbReference>
<feature type="region of interest" description="Disordered" evidence="8">
    <location>
        <begin position="433"/>
        <end position="508"/>
    </location>
</feature>
<comment type="caution">
    <text evidence="11">The sequence shown here is derived from an EMBL/GenBank/DDBJ whole genome shotgun (WGS) entry which is preliminary data.</text>
</comment>
<reference evidence="11 12" key="1">
    <citation type="submission" date="2016-07" db="EMBL/GenBank/DDBJ databases">
        <title>Pervasive Adenine N6-methylation of Active Genes in Fungi.</title>
        <authorList>
            <consortium name="DOE Joint Genome Institute"/>
            <person name="Mondo S.J."/>
            <person name="Dannebaum R.O."/>
            <person name="Kuo R.C."/>
            <person name="Labutti K."/>
            <person name="Haridas S."/>
            <person name="Kuo A."/>
            <person name="Salamov A."/>
            <person name="Ahrendt S.R."/>
            <person name="Lipzen A."/>
            <person name="Sullivan W."/>
            <person name="Andreopoulos W.B."/>
            <person name="Clum A."/>
            <person name="Lindquist E."/>
            <person name="Daum C."/>
            <person name="Ramamoorthy G.K."/>
            <person name="Gryganskyi A."/>
            <person name="Culley D."/>
            <person name="Magnuson J.K."/>
            <person name="James T.Y."/>
            <person name="O'Malley M.A."/>
            <person name="Stajich J.E."/>
            <person name="Spatafora J.W."/>
            <person name="Visel A."/>
            <person name="Grigoriev I.V."/>
        </authorList>
    </citation>
    <scope>NUCLEOTIDE SEQUENCE [LARGE SCALE GENOMIC DNA]</scope>
    <source>
        <strain evidence="11 12">JEL800</strain>
    </source>
</reference>
<organism evidence="11 12">
    <name type="scientific">Rhizoclosmatium globosum</name>
    <dbReference type="NCBI Taxonomy" id="329046"/>
    <lineage>
        <taxon>Eukaryota</taxon>
        <taxon>Fungi</taxon>
        <taxon>Fungi incertae sedis</taxon>
        <taxon>Chytridiomycota</taxon>
        <taxon>Chytridiomycota incertae sedis</taxon>
        <taxon>Chytridiomycetes</taxon>
        <taxon>Chytridiales</taxon>
        <taxon>Chytriomycetaceae</taxon>
        <taxon>Rhizoclosmatium</taxon>
    </lineage>
</organism>
<dbReference type="AlphaFoldDB" id="A0A1Y2CZT6"/>
<gene>
    <name evidence="11" type="ORF">BCR33DRAFT_693900</name>
</gene>
<protein>
    <submittedName>
        <fullName evidence="11">Kinase-like protein</fullName>
    </submittedName>
</protein>
<evidence type="ECO:0000256" key="2">
    <source>
        <dbReference type="ARBA" id="ARBA00022553"/>
    </source>
</evidence>
<dbReference type="FunFam" id="1.10.510.10:FF:000008">
    <property type="entry name" value="Non-specific serine/threonine protein kinase"/>
    <property type="match status" value="1"/>
</dbReference>
<feature type="compositionally biased region" description="Polar residues" evidence="8">
    <location>
        <begin position="488"/>
        <end position="497"/>
    </location>
</feature>
<feature type="compositionally biased region" description="Low complexity" evidence="8">
    <location>
        <begin position="469"/>
        <end position="487"/>
    </location>
</feature>
<evidence type="ECO:0000256" key="7">
    <source>
        <dbReference type="PROSITE-ProRule" id="PRU10141"/>
    </source>
</evidence>
<evidence type="ECO:0000259" key="9">
    <source>
        <dbReference type="PROSITE" id="PS50011"/>
    </source>
</evidence>
<evidence type="ECO:0000313" key="12">
    <source>
        <dbReference type="Proteomes" id="UP000193642"/>
    </source>
</evidence>
<dbReference type="STRING" id="329046.A0A1Y2CZT6"/>
<sequence>MPPTPENSVFHLPLTKASTLSPASPNPNKSSLSSLLANASPKPSSITTKSILASDPESTLPVGAEDEPVESCGGTEEDPTISFRIRNYSAVEDVGLEDTEEEGAVNGTAPISIAATSSQPIIAKSLHKSSVPPKPHDKVGVDDFERLKVIGQGGYGKVFLVRKKATQTIYAMKVLKKATLVIHTKTVEHTKNERSILSQLAHPFIVKLHYAFQTPEKLYLILQYAPGGELFSHLATQRMFDEDTASFYIGELLLALEHLHGLGIIYRDLKPENVLLDAKGHVLLTDFGLSKVALETRTVCGTIEFTAPEVLDNQIEYGAGVDHWSLGVMLYDMLTGRPPFSGNNRKKVMEAILKSKVTFPPYLTSYAKDLLTKLLRKQPAQRLGCNGAQEIKNHSYFRKLNWRQLAARELEPPIAPEVVGSLDTRNFDECFTGMSIESPPNLHPRGLSNRAGSPLNPEAVGTPGGHAGANGLLAPPGLGPSVGSSGANTGTSTPTPTNKKKKHRKKAEAVAAKYAASVAAAAAASSSASNSPVSVKATMPPLETVDSDISLEINDVPTPLTSIAIPGATGRDSASESGSLPNGHHFHGFSYVADDGFFGFDG</sequence>
<dbReference type="SUPFAM" id="SSF56112">
    <property type="entry name" value="Protein kinase-like (PK-like)"/>
    <property type="match status" value="1"/>
</dbReference>
<evidence type="ECO:0000259" key="10">
    <source>
        <dbReference type="PROSITE" id="PS51285"/>
    </source>
</evidence>
<dbReference type="InterPro" id="IPR008271">
    <property type="entry name" value="Ser/Thr_kinase_AS"/>
</dbReference>
<keyword evidence="2" id="KW-0597">Phosphoprotein</keyword>
<dbReference type="Gene3D" id="1.10.510.10">
    <property type="entry name" value="Transferase(Phosphotransferase) domain 1"/>
    <property type="match status" value="1"/>
</dbReference>
<evidence type="ECO:0000313" key="11">
    <source>
        <dbReference type="EMBL" id="ORY51865.1"/>
    </source>
</evidence>
<dbReference type="OrthoDB" id="63267at2759"/>
<dbReference type="PROSITE" id="PS00108">
    <property type="entry name" value="PROTEIN_KINASE_ST"/>
    <property type="match status" value="1"/>
</dbReference>
<keyword evidence="3" id="KW-0808">Transferase</keyword>
<dbReference type="PROSITE" id="PS51285">
    <property type="entry name" value="AGC_KINASE_CTER"/>
    <property type="match status" value="1"/>
</dbReference>
<proteinExistence type="predicted"/>
<keyword evidence="6 7" id="KW-0067">ATP-binding</keyword>
<evidence type="ECO:0000256" key="3">
    <source>
        <dbReference type="ARBA" id="ARBA00022679"/>
    </source>
</evidence>